<feature type="binding site" evidence="11">
    <location>
        <position position="280"/>
    </location>
    <ligand>
        <name>L-glutamine</name>
        <dbReference type="ChEBI" id="CHEBI:58359"/>
    </ligand>
</feature>
<evidence type="ECO:0000256" key="3">
    <source>
        <dbReference type="ARBA" id="ARBA00007800"/>
    </source>
</evidence>
<dbReference type="Gene3D" id="3.50.30.20">
    <property type="entry name" value="Carbamoyl-phosphate synthase small subunit, N-terminal domain"/>
    <property type="match status" value="1"/>
</dbReference>
<evidence type="ECO:0000259" key="13">
    <source>
        <dbReference type="SMART" id="SM01097"/>
    </source>
</evidence>
<evidence type="ECO:0000256" key="12">
    <source>
        <dbReference type="SAM" id="MobiDB-lite"/>
    </source>
</evidence>
<feature type="binding site" evidence="11">
    <location>
        <position position="58"/>
    </location>
    <ligand>
        <name>L-glutamine</name>
        <dbReference type="ChEBI" id="CHEBI:58359"/>
    </ligand>
</feature>
<feature type="region of interest" description="CPSase" evidence="11">
    <location>
        <begin position="1"/>
        <end position="199"/>
    </location>
</feature>
<keyword evidence="4 11" id="KW-0436">Ligase</keyword>
<evidence type="ECO:0000256" key="7">
    <source>
        <dbReference type="ARBA" id="ARBA00022962"/>
    </source>
</evidence>
<evidence type="ECO:0000313" key="14">
    <source>
        <dbReference type="EMBL" id="WOT03228.1"/>
    </source>
</evidence>
<gene>
    <name evidence="11 14" type="primary">carA</name>
    <name evidence="14" type="ORF">CYJ47_05595</name>
</gene>
<dbReference type="GO" id="GO:0005524">
    <property type="term" value="F:ATP binding"/>
    <property type="evidence" value="ECO:0007669"/>
    <property type="project" value="UniProtKB-UniRule"/>
</dbReference>
<feature type="binding site" evidence="11">
    <location>
        <position position="277"/>
    </location>
    <ligand>
        <name>L-glutamine</name>
        <dbReference type="ChEBI" id="CHEBI:58359"/>
    </ligand>
</feature>
<dbReference type="PRINTS" id="PR00099">
    <property type="entry name" value="CPSGATASE"/>
</dbReference>
<evidence type="ECO:0000256" key="6">
    <source>
        <dbReference type="ARBA" id="ARBA00022840"/>
    </source>
</evidence>
<dbReference type="InterPro" id="IPR035686">
    <property type="entry name" value="CPSase_GATase1"/>
</dbReference>
<dbReference type="PROSITE" id="PS51273">
    <property type="entry name" value="GATASE_TYPE_1"/>
    <property type="match status" value="1"/>
</dbReference>
<dbReference type="FunFam" id="3.50.30.20:FF:000001">
    <property type="entry name" value="Carbamoyl-phosphate synthase small chain"/>
    <property type="match status" value="1"/>
</dbReference>
<comment type="function">
    <text evidence="11">Small subunit of the glutamine-dependent carbamoyl phosphate synthetase (CPSase). CPSase catalyzes the formation of carbamoyl phosphate from the ammonia moiety of glutamine, carbonate, and phosphate donated by ATP, constituting the first step of 2 biosynthetic pathways, one leading to arginine and/or urea and the other to pyrimidine nucleotides. The small subunit (glutamine amidotransferase) binds and cleaves glutamine to supply the large subunit with the substrate ammonia.</text>
</comment>
<evidence type="ECO:0000256" key="9">
    <source>
        <dbReference type="ARBA" id="ARBA00048816"/>
    </source>
</evidence>
<dbReference type="CDD" id="cd01744">
    <property type="entry name" value="GATase1_CPSase"/>
    <property type="match status" value="1"/>
</dbReference>
<dbReference type="AlphaFoldDB" id="A0AAF1BSX6"/>
<evidence type="ECO:0000256" key="5">
    <source>
        <dbReference type="ARBA" id="ARBA00022741"/>
    </source>
</evidence>
<keyword evidence="7 11" id="KW-0315">Glutamine amidotransferase</keyword>
<feature type="binding site" evidence="11">
    <location>
        <position position="320"/>
    </location>
    <ligand>
        <name>L-glutamine</name>
        <dbReference type="ChEBI" id="CHEBI:58359"/>
    </ligand>
</feature>
<accession>A0AAF1BSX6</accession>
<dbReference type="PANTHER" id="PTHR43418">
    <property type="entry name" value="MULTIFUNCTIONAL TRYPTOPHAN BIOSYNTHESIS PROTEIN-RELATED"/>
    <property type="match status" value="1"/>
</dbReference>
<protein>
    <recommendedName>
        <fullName evidence="11">Carbamoyl phosphate synthase small chain</fullName>
        <ecNumber evidence="11">6.3.5.5</ecNumber>
    </recommendedName>
    <alternativeName>
        <fullName evidence="11">Carbamoyl phosphate synthetase glutamine chain</fullName>
    </alternativeName>
</protein>
<dbReference type="RefSeq" id="WP_101678889.1">
    <property type="nucleotide sequence ID" value="NZ_CAMIHY010000048.1"/>
</dbReference>
<evidence type="ECO:0000256" key="8">
    <source>
        <dbReference type="ARBA" id="ARBA00022975"/>
    </source>
</evidence>
<keyword evidence="11" id="KW-0028">Amino-acid biosynthesis</keyword>
<feature type="domain" description="Carbamoyl-phosphate synthase small subunit N-terminal" evidence="13">
    <location>
        <begin position="14"/>
        <end position="146"/>
    </location>
</feature>
<dbReference type="Pfam" id="PF00117">
    <property type="entry name" value="GATase"/>
    <property type="match status" value="1"/>
</dbReference>
<dbReference type="Gene3D" id="3.40.50.880">
    <property type="match status" value="1"/>
</dbReference>
<dbReference type="InterPro" id="IPR029062">
    <property type="entry name" value="Class_I_gatase-like"/>
</dbReference>
<evidence type="ECO:0000256" key="10">
    <source>
        <dbReference type="ARBA" id="ARBA00049285"/>
    </source>
</evidence>
<evidence type="ECO:0000256" key="1">
    <source>
        <dbReference type="ARBA" id="ARBA00004812"/>
    </source>
</evidence>
<comment type="catalytic activity">
    <reaction evidence="9 11">
        <text>hydrogencarbonate + L-glutamine + 2 ATP + H2O = carbamoyl phosphate + L-glutamate + 2 ADP + phosphate + 2 H(+)</text>
        <dbReference type="Rhea" id="RHEA:18633"/>
        <dbReference type="ChEBI" id="CHEBI:15377"/>
        <dbReference type="ChEBI" id="CHEBI:15378"/>
        <dbReference type="ChEBI" id="CHEBI:17544"/>
        <dbReference type="ChEBI" id="CHEBI:29985"/>
        <dbReference type="ChEBI" id="CHEBI:30616"/>
        <dbReference type="ChEBI" id="CHEBI:43474"/>
        <dbReference type="ChEBI" id="CHEBI:58228"/>
        <dbReference type="ChEBI" id="CHEBI:58359"/>
        <dbReference type="ChEBI" id="CHEBI:456216"/>
        <dbReference type="EC" id="6.3.5.5"/>
    </reaction>
</comment>
<comment type="catalytic activity">
    <reaction evidence="10 11">
        <text>L-glutamine + H2O = L-glutamate + NH4(+)</text>
        <dbReference type="Rhea" id="RHEA:15889"/>
        <dbReference type="ChEBI" id="CHEBI:15377"/>
        <dbReference type="ChEBI" id="CHEBI:28938"/>
        <dbReference type="ChEBI" id="CHEBI:29985"/>
        <dbReference type="ChEBI" id="CHEBI:58359"/>
    </reaction>
</comment>
<dbReference type="InterPro" id="IPR036480">
    <property type="entry name" value="CarbP_synth_ssu_N_sf"/>
</dbReference>
<evidence type="ECO:0000313" key="15">
    <source>
        <dbReference type="Proteomes" id="UP000234560"/>
    </source>
</evidence>
<reference evidence="14" key="1">
    <citation type="submission" date="2017-12" db="EMBL/GenBank/DDBJ databases">
        <authorList>
            <person name="Thomas-White K."/>
            <person name="Wolfe A.J."/>
        </authorList>
    </citation>
    <scope>NUCLEOTIDE SEQUENCE</scope>
    <source>
        <strain evidence="14">UMB0763</strain>
    </source>
</reference>
<keyword evidence="5 11" id="KW-0547">Nucleotide-binding</keyword>
<dbReference type="KEGG" id="cpyr:CYJ47_05595"/>
<evidence type="ECO:0000256" key="11">
    <source>
        <dbReference type="HAMAP-Rule" id="MF_01209"/>
    </source>
</evidence>
<comment type="subunit">
    <text evidence="11">Composed of two chains; the small (or glutamine) chain promotes the hydrolysis of glutamine to ammonia, which is used by the large (or ammonia) chain to synthesize carbamoyl phosphate. Tetramer of heterodimers (alpha,beta)4.</text>
</comment>
<dbReference type="InterPro" id="IPR017926">
    <property type="entry name" value="GATASE"/>
</dbReference>
<dbReference type="EMBL" id="CP136958">
    <property type="protein sequence ID" value="WOT03228.1"/>
    <property type="molecule type" value="Genomic_DNA"/>
</dbReference>
<feature type="region of interest" description="Disordered" evidence="12">
    <location>
        <begin position="395"/>
        <end position="420"/>
    </location>
</feature>
<reference evidence="14" key="2">
    <citation type="submission" date="2023-10" db="EMBL/GenBank/DDBJ databases">
        <authorList>
            <person name="Choi B."/>
        </authorList>
    </citation>
    <scope>NUCLEOTIDE SEQUENCE</scope>
    <source>
        <strain evidence="14">UMB0763</strain>
    </source>
</reference>
<evidence type="ECO:0000256" key="4">
    <source>
        <dbReference type="ARBA" id="ARBA00022598"/>
    </source>
</evidence>
<comment type="pathway">
    <text evidence="1 11">Pyrimidine metabolism; UMP biosynthesis via de novo pathway; (S)-dihydroorotate from bicarbonate: step 1/3.</text>
</comment>
<feature type="active site" evidence="11">
    <location>
        <position position="368"/>
    </location>
</feature>
<proteinExistence type="inferred from homology"/>
<dbReference type="SUPFAM" id="SSF52021">
    <property type="entry name" value="Carbamoyl phosphate synthetase, small subunit N-terminal domain"/>
    <property type="match status" value="1"/>
</dbReference>
<feature type="binding site" evidence="11">
    <location>
        <position position="318"/>
    </location>
    <ligand>
        <name>L-glutamine</name>
        <dbReference type="ChEBI" id="CHEBI:58359"/>
    </ligand>
</feature>
<feature type="active site" evidence="11">
    <location>
        <position position="366"/>
    </location>
</feature>
<organism evidence="14 15">
    <name type="scientific">Corynebacterium pyruviciproducens</name>
    <dbReference type="NCBI Taxonomy" id="598660"/>
    <lineage>
        <taxon>Bacteria</taxon>
        <taxon>Bacillati</taxon>
        <taxon>Actinomycetota</taxon>
        <taxon>Actinomycetes</taxon>
        <taxon>Mycobacteriales</taxon>
        <taxon>Corynebacteriaceae</taxon>
        <taxon>Corynebacterium</taxon>
    </lineage>
</organism>
<dbReference type="Pfam" id="PF00988">
    <property type="entry name" value="CPSase_sm_chain"/>
    <property type="match status" value="1"/>
</dbReference>
<feature type="binding site" evidence="11">
    <location>
        <position position="250"/>
    </location>
    <ligand>
        <name>L-glutamine</name>
        <dbReference type="ChEBI" id="CHEBI:58359"/>
    </ligand>
</feature>
<feature type="binding site" evidence="11">
    <location>
        <position position="248"/>
    </location>
    <ligand>
        <name>L-glutamine</name>
        <dbReference type="ChEBI" id="CHEBI:58359"/>
    </ligand>
</feature>
<keyword evidence="8 11" id="KW-0665">Pyrimidine biosynthesis</keyword>
<dbReference type="GO" id="GO:0006526">
    <property type="term" value="P:L-arginine biosynthetic process"/>
    <property type="evidence" value="ECO:0007669"/>
    <property type="project" value="UniProtKB-UniRule"/>
</dbReference>
<evidence type="ECO:0000256" key="2">
    <source>
        <dbReference type="ARBA" id="ARBA00005077"/>
    </source>
</evidence>
<sequence length="420" mass="45044">MQNNKSKVAHMVHTPAILVLADGRVFRGVGFGATGRTLGEAVFTTAMTGYQETMSDPSYHKQIVTLTAPMIGNTGYNDEDWESHGDKIWVAGLVIRDLAVRHSNWRANQSLEEAMEKQGIIGIRGVDTRALVRHLRNHGSIAAGIFSGEEALKDTQELVDIVNGQPSMEGADLAAEAGTKEAYVVEPTGLSPEEADKAPTVVAYDMGIKSATPKNMAARGLRVYVVPANTPYEEIKKYSPDGVFVSNGPGDPATADTMVGIVREILADKVPFFGICFGNQILGRALGLKTYKMKFGHRGINVPVKNLITSKIDITSQNHGFALEGTPGESFATDFGPAKVTHVCLNDNTVEGVALDNGLAFSVQYHPESAAGPNDANQLFDQFVQLLKDGPGAGPYRPLAPFTRSASSLIDTDNDKKGDK</sequence>
<dbReference type="PRINTS" id="PR00096">
    <property type="entry name" value="GATASE"/>
</dbReference>
<dbReference type="HAMAP" id="MF_01209">
    <property type="entry name" value="CPSase_S_chain"/>
    <property type="match status" value="1"/>
</dbReference>
<dbReference type="PANTHER" id="PTHR43418:SF7">
    <property type="entry name" value="CARBAMOYL-PHOSPHATE SYNTHASE SMALL CHAIN"/>
    <property type="match status" value="1"/>
</dbReference>
<keyword evidence="11" id="KW-0055">Arginine biosynthesis</keyword>
<comment type="similarity">
    <text evidence="3 11">Belongs to the CarA family.</text>
</comment>
<name>A0AAF1BSX6_9CORY</name>
<feature type="active site" description="Nucleophile" evidence="11">
    <location>
        <position position="276"/>
    </location>
</feature>
<dbReference type="GO" id="GO:0006541">
    <property type="term" value="P:glutamine metabolic process"/>
    <property type="evidence" value="ECO:0007669"/>
    <property type="project" value="InterPro"/>
</dbReference>
<feature type="binding site" evidence="11">
    <location>
        <position position="321"/>
    </location>
    <ligand>
        <name>L-glutamine</name>
        <dbReference type="ChEBI" id="CHEBI:58359"/>
    </ligand>
</feature>
<dbReference type="PRINTS" id="PR00097">
    <property type="entry name" value="ANTSNTHASEII"/>
</dbReference>
<dbReference type="EC" id="6.3.5.5" evidence="11"/>
<keyword evidence="6 11" id="KW-0067">ATP-binding</keyword>
<comment type="pathway">
    <text evidence="2 11">Amino-acid biosynthesis; L-arginine biosynthesis; carbamoyl phosphate from bicarbonate: step 1/1.</text>
</comment>
<dbReference type="NCBIfam" id="TIGR01368">
    <property type="entry name" value="CPSaseIIsmall"/>
    <property type="match status" value="1"/>
</dbReference>
<dbReference type="GO" id="GO:0006207">
    <property type="term" value="P:'de novo' pyrimidine nucleobase biosynthetic process"/>
    <property type="evidence" value="ECO:0007669"/>
    <property type="project" value="InterPro"/>
</dbReference>
<dbReference type="SMART" id="SM01097">
    <property type="entry name" value="CPSase_sm_chain"/>
    <property type="match status" value="1"/>
</dbReference>
<dbReference type="GO" id="GO:0044205">
    <property type="term" value="P:'de novo' UMP biosynthetic process"/>
    <property type="evidence" value="ECO:0007669"/>
    <property type="project" value="UniProtKB-UniRule"/>
</dbReference>
<dbReference type="InterPro" id="IPR006274">
    <property type="entry name" value="CarbamoylP_synth_ssu"/>
</dbReference>
<dbReference type="InterPro" id="IPR002474">
    <property type="entry name" value="CarbamoylP_synth_ssu_N"/>
</dbReference>
<dbReference type="GO" id="GO:0004088">
    <property type="term" value="F:carbamoyl-phosphate synthase (glutamine-hydrolyzing) activity"/>
    <property type="evidence" value="ECO:0007669"/>
    <property type="project" value="UniProtKB-UniRule"/>
</dbReference>
<dbReference type="NCBIfam" id="NF009475">
    <property type="entry name" value="PRK12838.1"/>
    <property type="match status" value="1"/>
</dbReference>
<dbReference type="InterPro" id="IPR050472">
    <property type="entry name" value="Anth_synth/Amidotransfase"/>
</dbReference>
<dbReference type="Proteomes" id="UP000234560">
    <property type="component" value="Chromosome"/>
</dbReference>
<dbReference type="SUPFAM" id="SSF52317">
    <property type="entry name" value="Class I glutamine amidotransferase-like"/>
    <property type="match status" value="1"/>
</dbReference>